<dbReference type="GO" id="GO:0046983">
    <property type="term" value="F:protein dimerization activity"/>
    <property type="evidence" value="ECO:0007669"/>
    <property type="project" value="InterPro"/>
</dbReference>
<dbReference type="GO" id="GO:0003677">
    <property type="term" value="F:DNA binding"/>
    <property type="evidence" value="ECO:0007669"/>
    <property type="project" value="UniProtKB-KW"/>
</dbReference>
<dbReference type="SUPFAM" id="SSF55455">
    <property type="entry name" value="SRF-like"/>
    <property type="match status" value="1"/>
</dbReference>
<reference evidence="7" key="1">
    <citation type="submission" date="2020-06" db="EMBL/GenBank/DDBJ databases">
        <authorList>
            <person name="Li T."/>
            <person name="Hu X."/>
            <person name="Zhang T."/>
            <person name="Song X."/>
            <person name="Zhang H."/>
            <person name="Dai N."/>
            <person name="Sheng W."/>
            <person name="Hou X."/>
            <person name="Wei L."/>
        </authorList>
    </citation>
    <scope>NUCLEOTIDE SEQUENCE</scope>
    <source>
        <strain evidence="7">3651</strain>
        <tissue evidence="7">Leaf</tissue>
    </source>
</reference>
<dbReference type="AlphaFoldDB" id="A0AAE2CFI6"/>
<dbReference type="InterPro" id="IPR002100">
    <property type="entry name" value="TF_MADSbox"/>
</dbReference>
<evidence type="ECO:0000256" key="4">
    <source>
        <dbReference type="ARBA" id="ARBA00023163"/>
    </source>
</evidence>
<dbReference type="InterPro" id="IPR050142">
    <property type="entry name" value="MADS-box/MEF2_TF"/>
</dbReference>
<evidence type="ECO:0000313" key="7">
    <source>
        <dbReference type="EMBL" id="KAK4420185.1"/>
    </source>
</evidence>
<dbReference type="EMBL" id="JACGWO010000009">
    <property type="protein sequence ID" value="KAK4420185.1"/>
    <property type="molecule type" value="Genomic_DNA"/>
</dbReference>
<comment type="caution">
    <text evidence="7">The sequence shown here is derived from an EMBL/GenBank/DDBJ whole genome shotgun (WGS) entry which is preliminary data.</text>
</comment>
<sequence>MSRRNVIFGRRANGLLKKANELSILCGVDIGIVIHKQGQENNAILWPSPEIFGQRLHKFLDFSNLERAKKMVLHEKFLEQMISKDTDYFLKSTMRTEVKESQQLLSKLQQSKHINQLDLYQLNCLHSTIAEMLKNLQTRDNELYNEQQQGQLLPLPPSPLLVPSLGLATVMQQQIGGDD</sequence>
<organism evidence="7 8">
    <name type="scientific">Sesamum alatum</name>
    <dbReference type="NCBI Taxonomy" id="300844"/>
    <lineage>
        <taxon>Eukaryota</taxon>
        <taxon>Viridiplantae</taxon>
        <taxon>Streptophyta</taxon>
        <taxon>Embryophyta</taxon>
        <taxon>Tracheophyta</taxon>
        <taxon>Spermatophyta</taxon>
        <taxon>Magnoliopsida</taxon>
        <taxon>eudicotyledons</taxon>
        <taxon>Gunneridae</taxon>
        <taxon>Pentapetalae</taxon>
        <taxon>asterids</taxon>
        <taxon>lamiids</taxon>
        <taxon>Lamiales</taxon>
        <taxon>Pedaliaceae</taxon>
        <taxon>Sesamum</taxon>
    </lineage>
</organism>
<evidence type="ECO:0000259" key="6">
    <source>
        <dbReference type="PROSITE" id="PS50066"/>
    </source>
</evidence>
<name>A0AAE2CFI6_9LAMI</name>
<dbReference type="Pfam" id="PF00319">
    <property type="entry name" value="SRF-TF"/>
    <property type="match status" value="1"/>
</dbReference>
<dbReference type="PANTHER" id="PTHR48019">
    <property type="entry name" value="SERUM RESPONSE FACTOR HOMOLOG"/>
    <property type="match status" value="1"/>
</dbReference>
<evidence type="ECO:0000256" key="1">
    <source>
        <dbReference type="ARBA" id="ARBA00004123"/>
    </source>
</evidence>
<dbReference type="Proteomes" id="UP001293254">
    <property type="component" value="Unassembled WGS sequence"/>
</dbReference>
<dbReference type="PROSITE" id="PS50066">
    <property type="entry name" value="MADS_BOX_2"/>
    <property type="match status" value="1"/>
</dbReference>
<accession>A0AAE2CFI6</accession>
<evidence type="ECO:0000313" key="8">
    <source>
        <dbReference type="Proteomes" id="UP001293254"/>
    </source>
</evidence>
<keyword evidence="3" id="KW-0238">DNA-binding</keyword>
<evidence type="ECO:0000256" key="2">
    <source>
        <dbReference type="ARBA" id="ARBA00023015"/>
    </source>
</evidence>
<keyword evidence="5" id="KW-0539">Nucleus</keyword>
<dbReference type="InterPro" id="IPR036879">
    <property type="entry name" value="TF_MADSbox_sf"/>
</dbReference>
<keyword evidence="8" id="KW-1185">Reference proteome</keyword>
<evidence type="ECO:0000256" key="3">
    <source>
        <dbReference type="ARBA" id="ARBA00023125"/>
    </source>
</evidence>
<reference evidence="7" key="2">
    <citation type="journal article" date="2024" name="Plant">
        <title>Genomic evolution and insights into agronomic trait innovations of Sesamum species.</title>
        <authorList>
            <person name="Miao H."/>
            <person name="Wang L."/>
            <person name="Qu L."/>
            <person name="Liu H."/>
            <person name="Sun Y."/>
            <person name="Le M."/>
            <person name="Wang Q."/>
            <person name="Wei S."/>
            <person name="Zheng Y."/>
            <person name="Lin W."/>
            <person name="Duan Y."/>
            <person name="Cao H."/>
            <person name="Xiong S."/>
            <person name="Wang X."/>
            <person name="Wei L."/>
            <person name="Li C."/>
            <person name="Ma Q."/>
            <person name="Ju M."/>
            <person name="Zhao R."/>
            <person name="Li G."/>
            <person name="Mu C."/>
            <person name="Tian Q."/>
            <person name="Mei H."/>
            <person name="Zhang T."/>
            <person name="Gao T."/>
            <person name="Zhang H."/>
        </authorList>
    </citation>
    <scope>NUCLEOTIDE SEQUENCE</scope>
    <source>
        <strain evidence="7">3651</strain>
    </source>
</reference>
<comment type="subcellular location">
    <subcellularLocation>
        <location evidence="1">Nucleus</location>
    </subcellularLocation>
</comment>
<keyword evidence="2" id="KW-0805">Transcription regulation</keyword>
<keyword evidence="4" id="KW-0804">Transcription</keyword>
<dbReference type="Gene3D" id="3.40.1810.10">
    <property type="entry name" value="Transcription factor, MADS-box"/>
    <property type="match status" value="1"/>
</dbReference>
<proteinExistence type="predicted"/>
<dbReference type="GO" id="GO:0005634">
    <property type="term" value="C:nucleus"/>
    <property type="evidence" value="ECO:0007669"/>
    <property type="project" value="UniProtKB-SubCell"/>
</dbReference>
<dbReference type="SMART" id="SM00432">
    <property type="entry name" value="MADS"/>
    <property type="match status" value="1"/>
</dbReference>
<evidence type="ECO:0000256" key="5">
    <source>
        <dbReference type="ARBA" id="ARBA00023242"/>
    </source>
</evidence>
<protein>
    <submittedName>
        <fullName evidence="7">MADS-box transcription factor PHERES 1</fullName>
    </submittedName>
</protein>
<feature type="domain" description="MADS-box" evidence="6">
    <location>
        <begin position="1"/>
        <end position="34"/>
    </location>
</feature>
<gene>
    <name evidence="7" type="ORF">Salat_2431400</name>
</gene>